<organism evidence="3 4">
    <name type="scientific">Aphanomyces astaci</name>
    <name type="common">Crayfish plague agent</name>
    <dbReference type="NCBI Taxonomy" id="112090"/>
    <lineage>
        <taxon>Eukaryota</taxon>
        <taxon>Sar</taxon>
        <taxon>Stramenopiles</taxon>
        <taxon>Oomycota</taxon>
        <taxon>Saprolegniomycetes</taxon>
        <taxon>Saprolegniales</taxon>
        <taxon>Verrucalvaceae</taxon>
        <taxon>Aphanomyces</taxon>
    </lineage>
</organism>
<keyword evidence="2" id="KW-0812">Transmembrane</keyword>
<evidence type="ECO:0000313" key="3">
    <source>
        <dbReference type="EMBL" id="RHY17232.1"/>
    </source>
</evidence>
<reference evidence="3 4" key="1">
    <citation type="submission" date="2018-08" db="EMBL/GenBank/DDBJ databases">
        <title>Aphanomyces genome sequencing and annotation.</title>
        <authorList>
            <person name="Minardi D."/>
            <person name="Oidtmann B."/>
            <person name="Van Der Giezen M."/>
            <person name="Studholme D.J."/>
        </authorList>
    </citation>
    <scope>NUCLEOTIDE SEQUENCE [LARGE SCALE GENOMIC DNA]</scope>
    <source>
        <strain evidence="3 4">Kv</strain>
    </source>
</reference>
<comment type="caution">
    <text evidence="3">The sequence shown here is derived from an EMBL/GenBank/DDBJ whole genome shotgun (WGS) entry which is preliminary data.</text>
</comment>
<feature type="non-terminal residue" evidence="3">
    <location>
        <position position="1"/>
    </location>
</feature>
<feature type="region of interest" description="Disordered" evidence="1">
    <location>
        <begin position="76"/>
        <end position="105"/>
    </location>
</feature>
<dbReference type="Proteomes" id="UP000265427">
    <property type="component" value="Unassembled WGS sequence"/>
</dbReference>
<keyword evidence="2" id="KW-1133">Transmembrane helix</keyword>
<protein>
    <submittedName>
        <fullName evidence="3">Uncharacterized protein</fullName>
    </submittedName>
</protein>
<name>A0A397B9Y2_APHAT</name>
<evidence type="ECO:0000256" key="1">
    <source>
        <dbReference type="SAM" id="MobiDB-lite"/>
    </source>
</evidence>
<evidence type="ECO:0000313" key="4">
    <source>
        <dbReference type="Proteomes" id="UP000265427"/>
    </source>
</evidence>
<sequence>SSTEATTAPPTVSDAPPQPTAPTTAIGGAENVISVQASSQSDSGSTVYVVFGSGVAFVLAVMAIVYVVKKSRSKYMDEKESESSQITRFGNVDTRRNNDSNVAIL</sequence>
<accession>A0A397B9Y2</accession>
<keyword evidence="2" id="KW-0472">Membrane</keyword>
<dbReference type="EMBL" id="QUSZ01003761">
    <property type="protein sequence ID" value="RHY17232.1"/>
    <property type="molecule type" value="Genomic_DNA"/>
</dbReference>
<feature type="region of interest" description="Disordered" evidence="1">
    <location>
        <begin position="1"/>
        <end position="25"/>
    </location>
</feature>
<feature type="compositionally biased region" description="Polar residues" evidence="1">
    <location>
        <begin position="1"/>
        <end position="10"/>
    </location>
</feature>
<dbReference type="VEuPathDB" id="FungiDB:H257_00284"/>
<gene>
    <name evidence="3" type="ORF">DYB36_010234</name>
</gene>
<proteinExistence type="predicted"/>
<feature type="transmembrane region" description="Helical" evidence="2">
    <location>
        <begin position="47"/>
        <end position="68"/>
    </location>
</feature>
<dbReference type="AlphaFoldDB" id="A0A397B9Y2"/>
<evidence type="ECO:0000256" key="2">
    <source>
        <dbReference type="SAM" id="Phobius"/>
    </source>
</evidence>